<feature type="transmembrane region" description="Helical" evidence="6">
    <location>
        <begin position="129"/>
        <end position="146"/>
    </location>
</feature>
<feature type="transmembrane region" description="Helical" evidence="6">
    <location>
        <begin position="97"/>
        <end position="117"/>
    </location>
</feature>
<comment type="similarity">
    <text evidence="2">Belongs to the TMEM86 family.</text>
</comment>
<keyword evidence="5 6" id="KW-0472">Membrane</keyword>
<evidence type="ECO:0000256" key="1">
    <source>
        <dbReference type="ARBA" id="ARBA00004141"/>
    </source>
</evidence>
<dbReference type="GO" id="GO:0016020">
    <property type="term" value="C:membrane"/>
    <property type="evidence" value="ECO:0007669"/>
    <property type="project" value="UniProtKB-SubCell"/>
</dbReference>
<evidence type="ECO:0000313" key="8">
    <source>
        <dbReference type="Proteomes" id="UP000006048"/>
    </source>
</evidence>
<keyword evidence="8" id="KW-1185">Reference proteome</keyword>
<evidence type="ECO:0000256" key="2">
    <source>
        <dbReference type="ARBA" id="ARBA00007375"/>
    </source>
</evidence>
<dbReference type="InterPro" id="IPR012506">
    <property type="entry name" value="TMEM86B-like"/>
</dbReference>
<evidence type="ECO:0000256" key="4">
    <source>
        <dbReference type="ARBA" id="ARBA00022989"/>
    </source>
</evidence>
<dbReference type="Pfam" id="PF07947">
    <property type="entry name" value="YhhN"/>
    <property type="match status" value="1"/>
</dbReference>
<evidence type="ECO:0000313" key="7">
    <source>
        <dbReference type="EMBL" id="AFM14694.1"/>
    </source>
</evidence>
<feature type="transmembrane region" description="Helical" evidence="6">
    <location>
        <begin position="179"/>
        <end position="198"/>
    </location>
</feature>
<feature type="transmembrane region" description="Helical" evidence="6">
    <location>
        <begin position="72"/>
        <end position="91"/>
    </location>
</feature>
<dbReference type="RefSeq" id="WP_014805170.1">
    <property type="nucleotide sequence ID" value="NC_018020.1"/>
</dbReference>
<keyword evidence="4 6" id="KW-1133">Transmembrane helix</keyword>
<dbReference type="STRING" id="869212.Turpa_4060"/>
<name>I4BBN7_TURPD</name>
<comment type="subcellular location">
    <subcellularLocation>
        <location evidence="1">Membrane</location>
        <topology evidence="1">Multi-pass membrane protein</topology>
    </subcellularLocation>
</comment>
<sequence>MDYRLLIFAVLVVMAVAAKLGSRRLYVFAKPLPIVFIIFLAFINPHAPPGLWLAAIGFGLAGDLLLLSDKGFLPGLLSFLLGHIYFIFAFYRTGTGGVSVAAALGVGAVCVAAFVYLTRHLVQTRRKKYIVPVFAYIGVTGILIAISLKYPILSFAVPGTVLFGLSDFLLAFNKFVRPSWYAQAAVSLTYFAAQWLLARHFVGF</sequence>
<evidence type="ECO:0000256" key="3">
    <source>
        <dbReference type="ARBA" id="ARBA00022692"/>
    </source>
</evidence>
<feature type="transmembrane region" description="Helical" evidence="6">
    <location>
        <begin position="152"/>
        <end position="172"/>
    </location>
</feature>
<protein>
    <submittedName>
        <fullName evidence="7">YhhN family protein</fullName>
    </submittedName>
</protein>
<dbReference type="HOGENOM" id="CLU_1342773_0_0_12"/>
<dbReference type="KEGG" id="tpx:Turpa_4060"/>
<gene>
    <name evidence="7" type="ordered locus">Turpa_4060</name>
</gene>
<proteinExistence type="inferred from homology"/>
<dbReference type="Proteomes" id="UP000006048">
    <property type="component" value="Chromosome"/>
</dbReference>
<dbReference type="EMBL" id="CP002959">
    <property type="protein sequence ID" value="AFM14694.1"/>
    <property type="molecule type" value="Genomic_DNA"/>
</dbReference>
<dbReference type="AlphaFoldDB" id="I4BBN7"/>
<organism evidence="7 8">
    <name type="scientific">Turneriella parva (strain ATCC BAA-1111 / DSM 21527 / NCTC 11395 / H)</name>
    <name type="common">Leptospira parva</name>
    <dbReference type="NCBI Taxonomy" id="869212"/>
    <lineage>
        <taxon>Bacteria</taxon>
        <taxon>Pseudomonadati</taxon>
        <taxon>Spirochaetota</taxon>
        <taxon>Spirochaetia</taxon>
        <taxon>Leptospirales</taxon>
        <taxon>Leptospiraceae</taxon>
        <taxon>Turneriella</taxon>
    </lineage>
</organism>
<reference evidence="7 8" key="1">
    <citation type="submission" date="2012-06" db="EMBL/GenBank/DDBJ databases">
        <title>The complete chromosome of genome of Turneriella parva DSM 21527.</title>
        <authorList>
            <consortium name="US DOE Joint Genome Institute (JGI-PGF)"/>
            <person name="Lucas S."/>
            <person name="Han J."/>
            <person name="Lapidus A."/>
            <person name="Bruce D."/>
            <person name="Goodwin L."/>
            <person name="Pitluck S."/>
            <person name="Peters L."/>
            <person name="Kyrpides N."/>
            <person name="Mavromatis K."/>
            <person name="Ivanova N."/>
            <person name="Mikhailova N."/>
            <person name="Chertkov O."/>
            <person name="Detter J.C."/>
            <person name="Tapia R."/>
            <person name="Han C."/>
            <person name="Land M."/>
            <person name="Hauser L."/>
            <person name="Markowitz V."/>
            <person name="Cheng J.-F."/>
            <person name="Hugenholtz P."/>
            <person name="Woyke T."/>
            <person name="Wu D."/>
            <person name="Gronow S."/>
            <person name="Wellnitz S."/>
            <person name="Brambilla E."/>
            <person name="Klenk H.-P."/>
            <person name="Eisen J.A."/>
        </authorList>
    </citation>
    <scope>NUCLEOTIDE SEQUENCE [LARGE SCALE GENOMIC DNA]</scope>
    <source>
        <strain evidence="8">ATCC BAA-1111 / DSM 21527 / NCTC 11395 / H</strain>
    </source>
</reference>
<dbReference type="GO" id="GO:0016787">
    <property type="term" value="F:hydrolase activity"/>
    <property type="evidence" value="ECO:0007669"/>
    <property type="project" value="TreeGrafter"/>
</dbReference>
<evidence type="ECO:0000256" key="5">
    <source>
        <dbReference type="ARBA" id="ARBA00023136"/>
    </source>
</evidence>
<evidence type="ECO:0000256" key="6">
    <source>
        <dbReference type="SAM" id="Phobius"/>
    </source>
</evidence>
<dbReference type="PANTHER" id="PTHR31885:SF6">
    <property type="entry name" value="GH04784P"/>
    <property type="match status" value="1"/>
</dbReference>
<accession>I4BBN7</accession>
<dbReference type="PANTHER" id="PTHR31885">
    <property type="entry name" value="GH04784P"/>
    <property type="match status" value="1"/>
</dbReference>
<keyword evidence="3 6" id="KW-0812">Transmembrane</keyword>
<feature type="transmembrane region" description="Helical" evidence="6">
    <location>
        <begin position="33"/>
        <end position="60"/>
    </location>
</feature>
<dbReference type="OrthoDB" id="9770329at2"/>